<dbReference type="EMBL" id="SRLO01000114">
    <property type="protein sequence ID" value="TNN74440.1"/>
    <property type="molecule type" value="Genomic_DNA"/>
</dbReference>
<reference evidence="2 3" key="1">
    <citation type="submission" date="2019-03" db="EMBL/GenBank/DDBJ databases">
        <title>First draft genome of Liparis tanakae, snailfish: a comprehensive survey of snailfish specific genes.</title>
        <authorList>
            <person name="Kim W."/>
            <person name="Song I."/>
            <person name="Jeong J.-H."/>
            <person name="Kim D."/>
            <person name="Kim S."/>
            <person name="Ryu S."/>
            <person name="Song J.Y."/>
            <person name="Lee S.K."/>
        </authorList>
    </citation>
    <scope>NUCLEOTIDE SEQUENCE [LARGE SCALE GENOMIC DNA]</scope>
    <source>
        <tissue evidence="2">Muscle</tissue>
    </source>
</reference>
<keyword evidence="3" id="KW-1185">Reference proteome</keyword>
<evidence type="ECO:0000313" key="2">
    <source>
        <dbReference type="EMBL" id="TNN74440.1"/>
    </source>
</evidence>
<gene>
    <name evidence="2" type="ORF">EYF80_015399</name>
</gene>
<proteinExistence type="predicted"/>
<protein>
    <submittedName>
        <fullName evidence="2">Uncharacterized protein</fullName>
    </submittedName>
</protein>
<feature type="region of interest" description="Disordered" evidence="1">
    <location>
        <begin position="55"/>
        <end position="96"/>
    </location>
</feature>
<accession>A0A4Z2I984</accession>
<dbReference type="Proteomes" id="UP000314294">
    <property type="component" value="Unassembled WGS sequence"/>
</dbReference>
<evidence type="ECO:0000313" key="3">
    <source>
        <dbReference type="Proteomes" id="UP000314294"/>
    </source>
</evidence>
<organism evidence="2 3">
    <name type="scientific">Liparis tanakae</name>
    <name type="common">Tanaka's snailfish</name>
    <dbReference type="NCBI Taxonomy" id="230148"/>
    <lineage>
        <taxon>Eukaryota</taxon>
        <taxon>Metazoa</taxon>
        <taxon>Chordata</taxon>
        <taxon>Craniata</taxon>
        <taxon>Vertebrata</taxon>
        <taxon>Euteleostomi</taxon>
        <taxon>Actinopterygii</taxon>
        <taxon>Neopterygii</taxon>
        <taxon>Teleostei</taxon>
        <taxon>Neoteleostei</taxon>
        <taxon>Acanthomorphata</taxon>
        <taxon>Eupercaria</taxon>
        <taxon>Perciformes</taxon>
        <taxon>Cottioidei</taxon>
        <taxon>Cottales</taxon>
        <taxon>Liparidae</taxon>
        <taxon>Liparis</taxon>
    </lineage>
</organism>
<sequence length="141" mass="15998">MLPLRLKDFRLQHYESGTQELIGPSCETTASKLKYFNSGRRGALFPLTYHALRDSGAQAQGDGEEQRSHPLARNRSDFQGYGGVVEGRRKNTHTEQQPKVLLDWRVALGSVATCPLRSSPPVWKSAERRCRQLGWFPCRNK</sequence>
<dbReference type="AlphaFoldDB" id="A0A4Z2I984"/>
<name>A0A4Z2I984_9TELE</name>
<comment type="caution">
    <text evidence="2">The sequence shown here is derived from an EMBL/GenBank/DDBJ whole genome shotgun (WGS) entry which is preliminary data.</text>
</comment>
<evidence type="ECO:0000256" key="1">
    <source>
        <dbReference type="SAM" id="MobiDB-lite"/>
    </source>
</evidence>